<evidence type="ECO:0000256" key="1">
    <source>
        <dbReference type="SAM" id="MobiDB-lite"/>
    </source>
</evidence>
<keyword evidence="3" id="KW-1185">Reference proteome</keyword>
<dbReference type="Proteomes" id="UP000184608">
    <property type="component" value="Unassembled WGS sequence"/>
</dbReference>
<feature type="region of interest" description="Disordered" evidence="1">
    <location>
        <begin position="40"/>
        <end position="73"/>
    </location>
</feature>
<evidence type="ECO:0000313" key="2">
    <source>
        <dbReference type="EMBL" id="SHI83187.1"/>
    </source>
</evidence>
<organism evidence="2 3">
    <name type="scientific">Vibrio aerogenes CECT 7868</name>
    <dbReference type="NCBI Taxonomy" id="1216006"/>
    <lineage>
        <taxon>Bacteria</taxon>
        <taxon>Pseudomonadati</taxon>
        <taxon>Pseudomonadota</taxon>
        <taxon>Gammaproteobacteria</taxon>
        <taxon>Vibrionales</taxon>
        <taxon>Vibrionaceae</taxon>
        <taxon>Vibrio</taxon>
    </lineage>
</organism>
<dbReference type="RefSeq" id="WP_073606022.1">
    <property type="nucleotide sequence ID" value="NZ_FQXZ01000049.1"/>
</dbReference>
<feature type="compositionally biased region" description="Low complexity" evidence="1">
    <location>
        <begin position="43"/>
        <end position="52"/>
    </location>
</feature>
<name>A0A1M6ECF6_9VIBR</name>
<gene>
    <name evidence="2" type="ORF">VA7868_04428</name>
</gene>
<dbReference type="AlphaFoldDB" id="A0A1M6ECF6"/>
<evidence type="ECO:0000313" key="3">
    <source>
        <dbReference type="Proteomes" id="UP000184608"/>
    </source>
</evidence>
<sequence>MSRFIKIFLIVLFAVSGISSVVVMAKLMLNVADPREKIEHQQQMKQAQAVRQEISPETIQPDKAQPSEPSAEN</sequence>
<protein>
    <submittedName>
        <fullName evidence="2">Uncharacterized protein</fullName>
    </submittedName>
</protein>
<accession>A0A1M6ECF6</accession>
<reference evidence="2 3" key="1">
    <citation type="submission" date="2016-11" db="EMBL/GenBank/DDBJ databases">
        <authorList>
            <person name="Jaros S."/>
            <person name="Januszkiewicz K."/>
            <person name="Wedrychowicz H."/>
        </authorList>
    </citation>
    <scope>NUCLEOTIDE SEQUENCE [LARGE SCALE GENOMIC DNA]</scope>
    <source>
        <strain evidence="2 3">CECT 7868</strain>
    </source>
</reference>
<proteinExistence type="predicted"/>
<dbReference type="EMBL" id="FQXZ01000049">
    <property type="protein sequence ID" value="SHI83187.1"/>
    <property type="molecule type" value="Genomic_DNA"/>
</dbReference>